<proteinExistence type="predicted"/>
<sequence>MCAAFSPRHSGPQWSIGSSVAVGPTPSTSSSTNEQLDAFIKERLDRWELEAAKVICIWGRVGDMCSPDYQSQLRKAQATLQEARRGKERQCEGAVGRVQDDAQTAARHRHRDRLTAVEQSQEEAKVKATQRLQQREDKRRRMKQRSQLFLASAQAVQRPSPLLQTGGARSYRRPTPPSVARASAVQTVRKLELGHEHTLKGDSNARLAMESTVKSSDNNSNDSSSLELDSDSDQSISESCEGNAFQAGPGESLSSTFAVRRLHAAHKYSTKAPRYVTAHYAPVRADGCPPCRAPASTLASTTPSPSKVSQPLLQPQRGRRSLSNATIAGTANSSLSLIDMSLPVEADELTAIFTSRSRSQEKTSPQQRCTWGGDVGPYTSSVTAEPLSPIKDTHSNNDFSLLSSAGSYLRGVDGGN</sequence>
<feature type="region of interest" description="Disordered" evidence="1">
    <location>
        <begin position="294"/>
        <end position="326"/>
    </location>
</feature>
<dbReference type="OrthoDB" id="267742at2759"/>
<keyword evidence="3" id="KW-1185">Reference proteome</keyword>
<dbReference type="EMBL" id="LJSK01000104">
    <property type="protein sequence ID" value="KPI87043.1"/>
    <property type="molecule type" value="Genomic_DNA"/>
</dbReference>
<protein>
    <submittedName>
        <fullName evidence="2">Uncharacterized protein</fullName>
    </submittedName>
</protein>
<feature type="region of interest" description="Disordered" evidence="1">
    <location>
        <begin position="211"/>
        <end position="248"/>
    </location>
</feature>
<evidence type="ECO:0000256" key="1">
    <source>
        <dbReference type="SAM" id="MobiDB-lite"/>
    </source>
</evidence>
<evidence type="ECO:0000313" key="3">
    <source>
        <dbReference type="Proteomes" id="UP000038009"/>
    </source>
</evidence>
<feature type="compositionally biased region" description="Polar residues" evidence="1">
    <location>
        <begin position="145"/>
        <end position="157"/>
    </location>
</feature>
<dbReference type="Proteomes" id="UP000038009">
    <property type="component" value="Unassembled WGS sequence"/>
</dbReference>
<comment type="caution">
    <text evidence="2">The sequence shown here is derived from an EMBL/GenBank/DDBJ whole genome shotgun (WGS) entry which is preliminary data.</text>
</comment>
<feature type="compositionally biased region" description="Polar residues" evidence="1">
    <location>
        <begin position="356"/>
        <end position="369"/>
    </location>
</feature>
<organism evidence="2 3">
    <name type="scientific">Leptomonas seymouri</name>
    <dbReference type="NCBI Taxonomy" id="5684"/>
    <lineage>
        <taxon>Eukaryota</taxon>
        <taxon>Discoba</taxon>
        <taxon>Euglenozoa</taxon>
        <taxon>Kinetoplastea</taxon>
        <taxon>Metakinetoplastina</taxon>
        <taxon>Trypanosomatida</taxon>
        <taxon>Trypanosomatidae</taxon>
        <taxon>Leishmaniinae</taxon>
        <taxon>Leptomonas</taxon>
    </lineage>
</organism>
<feature type="region of interest" description="Disordered" evidence="1">
    <location>
        <begin position="117"/>
        <end position="185"/>
    </location>
</feature>
<feature type="compositionally biased region" description="Low complexity" evidence="1">
    <location>
        <begin position="215"/>
        <end position="239"/>
    </location>
</feature>
<feature type="region of interest" description="Disordered" evidence="1">
    <location>
        <begin position="356"/>
        <end position="402"/>
    </location>
</feature>
<dbReference type="VEuPathDB" id="TriTrypDB:Lsey_0104_0030"/>
<gene>
    <name evidence="2" type="ORF">ABL78_3855</name>
</gene>
<feature type="region of interest" description="Disordered" evidence="1">
    <location>
        <begin position="1"/>
        <end position="33"/>
    </location>
</feature>
<name>A0A0N1I776_LEPSE</name>
<reference evidence="2 3" key="1">
    <citation type="journal article" date="2015" name="PLoS Pathog.">
        <title>Leptomonas seymouri: Adaptations to the Dixenous Life Cycle Analyzed by Genome Sequencing, Transcriptome Profiling and Co-infection with Leishmania donovani.</title>
        <authorList>
            <person name="Kraeva N."/>
            <person name="Butenko A."/>
            <person name="Hlavacova J."/>
            <person name="Kostygov A."/>
            <person name="Myskova J."/>
            <person name="Grybchuk D."/>
            <person name="Lestinova T."/>
            <person name="Votypka J."/>
            <person name="Volf P."/>
            <person name="Opperdoes F."/>
            <person name="Flegontov P."/>
            <person name="Lukes J."/>
            <person name="Yurchenko V."/>
        </authorList>
    </citation>
    <scope>NUCLEOTIDE SEQUENCE [LARGE SCALE GENOMIC DNA]</scope>
    <source>
        <strain evidence="2 3">ATCC 30220</strain>
    </source>
</reference>
<feature type="compositionally biased region" description="Low complexity" evidence="1">
    <location>
        <begin position="294"/>
        <end position="306"/>
    </location>
</feature>
<dbReference type="AlphaFoldDB" id="A0A0N1I776"/>
<accession>A0A0N1I776</accession>
<evidence type="ECO:0000313" key="2">
    <source>
        <dbReference type="EMBL" id="KPI87043.1"/>
    </source>
</evidence>